<reference evidence="1" key="2">
    <citation type="submission" date="2025-08" db="UniProtKB">
        <authorList>
            <consortium name="Ensembl"/>
        </authorList>
    </citation>
    <scope>IDENTIFICATION</scope>
</reference>
<dbReference type="Ensembl" id="ENSNFUT00015002002.1">
    <property type="protein sequence ID" value="ENSNFUP00015001858.1"/>
    <property type="gene ID" value="ENSNFUG00015001030.1"/>
</dbReference>
<sequence>MAGRAFTNWWSLMRPYYTKVHQELWVGVGIMAYLYYKISYGGEFDLCCSK</sequence>
<accession>A0A8C6NHM5</accession>
<dbReference type="InterPro" id="IPR012574">
    <property type="entry name" value="ATP5MJ"/>
</dbReference>
<dbReference type="PANTHER" id="PTHR15233:SF1">
    <property type="entry name" value="ATP SYNTHASE SUBUNIT ATP5MJ, MITOCHONDRIAL"/>
    <property type="match status" value="1"/>
</dbReference>
<keyword evidence="2" id="KW-1185">Reference proteome</keyword>
<protein>
    <submittedName>
        <fullName evidence="1">ATP synthase membrane subunit j</fullName>
    </submittedName>
</protein>
<reference evidence="1" key="3">
    <citation type="submission" date="2025-09" db="UniProtKB">
        <authorList>
            <consortium name="Ensembl"/>
        </authorList>
    </citation>
    <scope>IDENTIFICATION</scope>
</reference>
<dbReference type="GO" id="GO:0005739">
    <property type="term" value="C:mitochondrion"/>
    <property type="evidence" value="ECO:0007669"/>
    <property type="project" value="InterPro"/>
</dbReference>
<dbReference type="PANTHER" id="PTHR15233">
    <property type="entry name" value="MITOCHONDRIAL PROTEOLIPID"/>
    <property type="match status" value="1"/>
</dbReference>
<dbReference type="Proteomes" id="UP000694548">
    <property type="component" value="Chromosome sgr04"/>
</dbReference>
<evidence type="ECO:0000313" key="1">
    <source>
        <dbReference type="Ensembl" id="ENSNFUP00015001858.1"/>
    </source>
</evidence>
<reference evidence="1" key="1">
    <citation type="submission" date="2014-08" db="EMBL/GenBank/DDBJ databases">
        <authorList>
            <person name="Senf B."/>
            <person name="Petzold A."/>
            <person name="Downie B.R."/>
            <person name="Koch P."/>
            <person name="Platzer M."/>
        </authorList>
    </citation>
    <scope>NUCLEOTIDE SEQUENCE [LARGE SCALE GENOMIC DNA]</scope>
    <source>
        <strain evidence="1">GRZ</strain>
    </source>
</reference>
<dbReference type="Pfam" id="PF08039">
    <property type="entry name" value="Mit_proteolip"/>
    <property type="match status" value="1"/>
</dbReference>
<dbReference type="GeneTree" id="ENSGT01150000287163"/>
<dbReference type="AlphaFoldDB" id="A0A8C6NHM5"/>
<organism evidence="1 2">
    <name type="scientific">Nothobranchius furzeri</name>
    <name type="common">Turquoise killifish</name>
    <dbReference type="NCBI Taxonomy" id="105023"/>
    <lineage>
        <taxon>Eukaryota</taxon>
        <taxon>Metazoa</taxon>
        <taxon>Chordata</taxon>
        <taxon>Craniata</taxon>
        <taxon>Vertebrata</taxon>
        <taxon>Euteleostomi</taxon>
        <taxon>Actinopterygii</taxon>
        <taxon>Neopterygii</taxon>
        <taxon>Teleostei</taxon>
        <taxon>Neoteleostei</taxon>
        <taxon>Acanthomorphata</taxon>
        <taxon>Ovalentaria</taxon>
        <taxon>Atherinomorphae</taxon>
        <taxon>Cyprinodontiformes</taxon>
        <taxon>Nothobranchiidae</taxon>
        <taxon>Nothobranchius</taxon>
    </lineage>
</organism>
<name>A0A8C6NHM5_NOTFU</name>
<evidence type="ECO:0000313" key="2">
    <source>
        <dbReference type="Proteomes" id="UP000694548"/>
    </source>
</evidence>
<proteinExistence type="predicted"/>